<dbReference type="InterPro" id="IPR033768">
    <property type="entry name" value="Hydin_ADK"/>
</dbReference>
<dbReference type="Gene3D" id="2.60.40.10">
    <property type="entry name" value="Immunoglobulins"/>
    <property type="match status" value="1"/>
</dbReference>
<dbReference type="PANTHER" id="PTHR23053">
    <property type="entry name" value="DLEC1 DELETED IN LUNG AND ESOPHAGEAL CANCER 1"/>
    <property type="match status" value="1"/>
</dbReference>
<dbReference type="AlphaFoldDB" id="A0A3Q3XB93"/>
<dbReference type="GO" id="GO:1904158">
    <property type="term" value="P:axonemal central apparatus assembly"/>
    <property type="evidence" value="ECO:0007669"/>
    <property type="project" value="TreeGrafter"/>
</dbReference>
<dbReference type="InterPro" id="IPR013783">
    <property type="entry name" value="Ig-like_fold"/>
</dbReference>
<dbReference type="Pfam" id="PF17213">
    <property type="entry name" value="Hydin_ADK"/>
    <property type="match status" value="1"/>
</dbReference>
<evidence type="ECO:0000313" key="2">
    <source>
        <dbReference type="Ensembl" id="ENSMMOP00000025645.1"/>
    </source>
</evidence>
<feature type="domain" description="Hydin adenylate kinase-like" evidence="1">
    <location>
        <begin position="276"/>
        <end position="334"/>
    </location>
</feature>
<reference evidence="2" key="2">
    <citation type="submission" date="2025-09" db="UniProtKB">
        <authorList>
            <consortium name="Ensembl"/>
        </authorList>
    </citation>
    <scope>IDENTIFICATION</scope>
</reference>
<name>A0A3Q3XB93_MOLML</name>
<evidence type="ECO:0000313" key="3">
    <source>
        <dbReference type="Proteomes" id="UP000261620"/>
    </source>
</evidence>
<dbReference type="Ensembl" id="ENSMMOT00000026078.1">
    <property type="protein sequence ID" value="ENSMMOP00000025645.1"/>
    <property type="gene ID" value="ENSMMOG00000019435.1"/>
</dbReference>
<dbReference type="InterPro" id="IPR033305">
    <property type="entry name" value="Hydin-like"/>
</dbReference>
<organism evidence="2 3">
    <name type="scientific">Mola mola</name>
    <name type="common">Ocean sunfish</name>
    <name type="synonym">Tetraodon mola</name>
    <dbReference type="NCBI Taxonomy" id="94237"/>
    <lineage>
        <taxon>Eukaryota</taxon>
        <taxon>Metazoa</taxon>
        <taxon>Chordata</taxon>
        <taxon>Craniata</taxon>
        <taxon>Vertebrata</taxon>
        <taxon>Euteleostomi</taxon>
        <taxon>Actinopterygii</taxon>
        <taxon>Neopterygii</taxon>
        <taxon>Teleostei</taxon>
        <taxon>Neoteleostei</taxon>
        <taxon>Acanthomorphata</taxon>
        <taxon>Eupercaria</taxon>
        <taxon>Tetraodontiformes</taxon>
        <taxon>Molidae</taxon>
        <taxon>Mola</taxon>
    </lineage>
</organism>
<accession>A0A3Q3XB93</accession>
<dbReference type="GO" id="GO:0003341">
    <property type="term" value="P:cilium movement"/>
    <property type="evidence" value="ECO:0007669"/>
    <property type="project" value="TreeGrafter"/>
</dbReference>
<dbReference type="STRING" id="94237.ENSMMOP00000025645"/>
<dbReference type="Proteomes" id="UP000261620">
    <property type="component" value="Unplaced"/>
</dbReference>
<sequence>MLCHLSPGSCHYHFKLTNHGQRTRRLYWRNDGFHAPTQSHKGVNISGQAVLPPISTQRKMDIPSQRSALAMREKPVFSLSPCRVELFAGCSVDMVLTGSSDSPQVVQERLMCHTIVDQQSSYDHIMSVDITCHFVTSMLSFSPKQLNFYIKKDLTPLYEKLLLTNVSTRSLSLELRLIEPFSLCESPGAHSSATTKVHVSWEQADVWVCFNPAYCLDRVSRVVDEVLEVCYQGHPQRDVVKLYTEVHFPSLHFSSTTVDFGCVLNNTQAHKQIWITNCSPLPVSYRWCHITLHIYTYGGDVTTLSNLLPEKLLTEILVERFQLSDCHRGIVIGALGSVFTRSAATTLQVILKALKNCKHIYVVNLSDSYGAVKARERAQRETEGKIPMSEMSATEKQVNFSFLYCTLYYTLGFAVKQLICDIWLRKLWPICGFCHSKLGRS</sequence>
<dbReference type="OMA" id="CFNPAFY"/>
<reference evidence="2" key="1">
    <citation type="submission" date="2025-08" db="UniProtKB">
        <authorList>
            <consortium name="Ensembl"/>
        </authorList>
    </citation>
    <scope>IDENTIFICATION</scope>
</reference>
<evidence type="ECO:0000259" key="1">
    <source>
        <dbReference type="Pfam" id="PF17213"/>
    </source>
</evidence>
<protein>
    <recommendedName>
        <fullName evidence="1">Hydin adenylate kinase-like domain-containing protein</fullName>
    </recommendedName>
</protein>
<proteinExistence type="predicted"/>
<dbReference type="PANTHER" id="PTHR23053:SF0">
    <property type="entry name" value="HYDROCEPHALUS-INDUCING PROTEIN HOMOLOG"/>
    <property type="match status" value="1"/>
</dbReference>
<keyword evidence="3" id="KW-1185">Reference proteome</keyword>
<dbReference type="GO" id="GO:0005930">
    <property type="term" value="C:axoneme"/>
    <property type="evidence" value="ECO:0007669"/>
    <property type="project" value="TreeGrafter"/>
</dbReference>